<reference evidence="1" key="1">
    <citation type="journal article" date="2014" name="Int. J. Syst. Evol. Microbiol.">
        <title>Complete genome sequence of Corynebacterium casei LMG S-19264T (=DSM 44701T), isolated from a smear-ripened cheese.</title>
        <authorList>
            <consortium name="US DOE Joint Genome Institute (JGI-PGF)"/>
            <person name="Walter F."/>
            <person name="Albersmeier A."/>
            <person name="Kalinowski J."/>
            <person name="Ruckert C."/>
        </authorList>
    </citation>
    <scope>NUCLEOTIDE SEQUENCE</scope>
    <source>
        <strain evidence="1">KCTC 12710</strain>
    </source>
</reference>
<name>A0A918R8J1_9FLAO</name>
<evidence type="ECO:0008006" key="3">
    <source>
        <dbReference type="Google" id="ProtNLM"/>
    </source>
</evidence>
<gene>
    <name evidence="1" type="ORF">GCM10007028_29710</name>
</gene>
<comment type="caution">
    <text evidence="1">The sequence shown here is derived from an EMBL/GenBank/DDBJ whole genome shotgun (WGS) entry which is preliminary data.</text>
</comment>
<dbReference type="InterPro" id="IPR016181">
    <property type="entry name" value="Acyl_CoA_acyltransferase"/>
</dbReference>
<evidence type="ECO:0000313" key="1">
    <source>
        <dbReference type="EMBL" id="GGZ89485.1"/>
    </source>
</evidence>
<sequence length="387" mass="45404">MLLKTIQIYYSSEDLPASWDELVLHDIFLQSKYLNALEKGAPENIELFYLGVFNDNILVGVALVQRVKLYLNDMFRKTQVSCVKEFFQKTVSKVLKGNILVVGNLTHTGQHALYFNENNITDAEYFELVFKALKTLKNEIKKKQGKTIRMILLKDFFTKNSKLKRIKQFEKLNLHKVSVQPNMILDLQRDWMSIEDYVSDLKKKYRDRYKRSKKKLANISSVELDMDAISSNNTQLHKLYLNVCNNAKFNSFILPVNHFYTMKSCLGDAFKVFAYYFEGKLVGFYTLILNNKHLETYFLGYDSQHQYNNQLYLNMLYDMLKFGIDQQFSAIVYARTAMAIKSSVGAKPHTMEMYMKHTNGFLNTLLRPVFGLMNPKNDWEERHPFKQ</sequence>
<accession>A0A918R8J1</accession>
<organism evidence="1 2">
    <name type="scientific">Algibacter mikhailovii</name>
    <dbReference type="NCBI Taxonomy" id="425498"/>
    <lineage>
        <taxon>Bacteria</taxon>
        <taxon>Pseudomonadati</taxon>
        <taxon>Bacteroidota</taxon>
        <taxon>Flavobacteriia</taxon>
        <taxon>Flavobacteriales</taxon>
        <taxon>Flavobacteriaceae</taxon>
        <taxon>Algibacter</taxon>
    </lineage>
</organism>
<evidence type="ECO:0000313" key="2">
    <source>
        <dbReference type="Proteomes" id="UP000636004"/>
    </source>
</evidence>
<dbReference type="SUPFAM" id="SSF55729">
    <property type="entry name" value="Acyl-CoA N-acyltransferases (Nat)"/>
    <property type="match status" value="1"/>
</dbReference>
<protein>
    <recommendedName>
        <fullName evidence="3">GNAT family N-acetyltransferase</fullName>
    </recommendedName>
</protein>
<reference evidence="1" key="2">
    <citation type="submission" date="2020-09" db="EMBL/GenBank/DDBJ databases">
        <authorList>
            <person name="Sun Q."/>
            <person name="Kim S."/>
        </authorList>
    </citation>
    <scope>NUCLEOTIDE SEQUENCE</scope>
    <source>
        <strain evidence="1">KCTC 12710</strain>
    </source>
</reference>
<dbReference type="EMBL" id="BMWZ01000007">
    <property type="protein sequence ID" value="GGZ89485.1"/>
    <property type="molecule type" value="Genomic_DNA"/>
</dbReference>
<keyword evidence="2" id="KW-1185">Reference proteome</keyword>
<dbReference type="AlphaFoldDB" id="A0A918R8J1"/>
<proteinExistence type="predicted"/>
<dbReference type="Gene3D" id="3.40.630.30">
    <property type="match status" value="1"/>
</dbReference>
<dbReference type="Proteomes" id="UP000636004">
    <property type="component" value="Unassembled WGS sequence"/>
</dbReference>